<dbReference type="Proteomes" id="UP000053239">
    <property type="component" value="Unassembled WGS sequence"/>
</dbReference>
<protein>
    <recommendedName>
        <fullName evidence="4">Variable surface protein Vir18</fullName>
    </recommendedName>
</protein>
<feature type="compositionally biased region" description="Polar residues" evidence="1">
    <location>
        <begin position="239"/>
        <end position="250"/>
    </location>
</feature>
<feature type="compositionally biased region" description="Basic and acidic residues" evidence="1">
    <location>
        <begin position="313"/>
        <end position="333"/>
    </location>
</feature>
<evidence type="ECO:0000313" key="2">
    <source>
        <dbReference type="EMBL" id="KNA00928.1"/>
    </source>
</evidence>
<accession>A0A0J9U1H0</accession>
<gene>
    <name evidence="2" type="ORF">PVNG_05358</name>
</gene>
<proteinExistence type="predicted"/>
<feature type="region of interest" description="Disordered" evidence="1">
    <location>
        <begin position="274"/>
        <end position="340"/>
    </location>
</feature>
<dbReference type="AlphaFoldDB" id="A0A0J9U1H0"/>
<feature type="compositionally biased region" description="Polar residues" evidence="1">
    <location>
        <begin position="274"/>
        <end position="287"/>
    </location>
</feature>
<name>A0A0J9U1H0_PLAVI</name>
<dbReference type="OrthoDB" id="10404066at2759"/>
<sequence length="498" mass="55149">MDWLFRGFSRYINPYQKHNSAPCMNTYIKLKSDIYKKIDHFDKAKHENIYNEWNELYRYIKEKNASIKHCVDSGYINSDFSEDEKVKNFRSICNNKGKCHINVESSIHKNPPSKRTGRVESCKGRTNCKTEKAKTKETAGKDKLRPQLDEEPSKSARLQIPKAQSTSQEHAGGEVSNKQSEDLPAQSDLKTRLNSIKSKDDGPESVTNKQFSTSVQGSSSVQALPELRNTPPRELNLQAKDSPSKSSSAGESDAGGTLAVSYSDKSLLQSNLSNDQTLDTNNRNMPTHQGGAVVNQDNNHENAVTELSYGVSKPERDSASEKLDNKGSVDRDNNGPGNNVEAHVLEAASHLYTEKENVVSARTEGVSSGDEGVLGAANGRDFKNRHEHDSELLCNGTSCSAEKSSKLDTDNANESHILGKIFEAISNKDHIIKASAPMGIVMLLGLLFKYTPLWRVLTKKNRKKGAGIIEELNSVVQEPSIMDDERSIPFSYGAFEYS</sequence>
<organism evidence="2 3">
    <name type="scientific">Plasmodium vivax North Korean</name>
    <dbReference type="NCBI Taxonomy" id="1035514"/>
    <lineage>
        <taxon>Eukaryota</taxon>
        <taxon>Sar</taxon>
        <taxon>Alveolata</taxon>
        <taxon>Apicomplexa</taxon>
        <taxon>Aconoidasida</taxon>
        <taxon>Haemosporida</taxon>
        <taxon>Plasmodiidae</taxon>
        <taxon>Plasmodium</taxon>
        <taxon>Plasmodium (Plasmodium)</taxon>
    </lineage>
</organism>
<evidence type="ECO:0000256" key="1">
    <source>
        <dbReference type="SAM" id="MobiDB-lite"/>
    </source>
</evidence>
<feature type="compositionally biased region" description="Polar residues" evidence="1">
    <location>
        <begin position="205"/>
        <end position="222"/>
    </location>
</feature>
<evidence type="ECO:0000313" key="3">
    <source>
        <dbReference type="Proteomes" id="UP000053239"/>
    </source>
</evidence>
<feature type="region of interest" description="Disordered" evidence="1">
    <location>
        <begin position="104"/>
        <end position="257"/>
    </location>
</feature>
<evidence type="ECO:0008006" key="4">
    <source>
        <dbReference type="Google" id="ProtNLM"/>
    </source>
</evidence>
<feature type="compositionally biased region" description="Basic and acidic residues" evidence="1">
    <location>
        <begin position="117"/>
        <end position="154"/>
    </location>
</feature>
<reference evidence="2 3" key="1">
    <citation type="submission" date="2011-09" db="EMBL/GenBank/DDBJ databases">
        <title>The Genome Sequence of Plasmodium vivax North Korean.</title>
        <authorList>
            <consortium name="The Broad Institute Genome Sequencing Platform"/>
            <consortium name="The Broad Institute Genome Sequencing Center for Infectious Disease"/>
            <person name="Neafsey D."/>
            <person name="Carlton J."/>
            <person name="Barnwell J."/>
            <person name="Collins W."/>
            <person name="Escalante A."/>
            <person name="Mullikin J."/>
            <person name="Saul A."/>
            <person name="Guigo R."/>
            <person name="Camara F."/>
            <person name="Young S.K."/>
            <person name="Zeng Q."/>
            <person name="Gargeya S."/>
            <person name="Fitzgerald M."/>
            <person name="Haas B."/>
            <person name="Abouelleil A."/>
            <person name="Alvarado L."/>
            <person name="Arachchi H.M."/>
            <person name="Berlin A."/>
            <person name="Brown A."/>
            <person name="Chapman S.B."/>
            <person name="Chen Z."/>
            <person name="Dunbar C."/>
            <person name="Freedman E."/>
            <person name="Gearin G."/>
            <person name="Gellesch M."/>
            <person name="Goldberg J."/>
            <person name="Griggs A."/>
            <person name="Gujja S."/>
            <person name="Heiman D."/>
            <person name="Howarth C."/>
            <person name="Larson L."/>
            <person name="Lui A."/>
            <person name="MacDonald P.J.P."/>
            <person name="Montmayeur A."/>
            <person name="Murphy C."/>
            <person name="Neiman D."/>
            <person name="Pearson M."/>
            <person name="Priest M."/>
            <person name="Roberts A."/>
            <person name="Saif S."/>
            <person name="Shea T."/>
            <person name="Shenoy N."/>
            <person name="Sisk P."/>
            <person name="Stolte C."/>
            <person name="Sykes S."/>
            <person name="Wortman J."/>
            <person name="Nusbaum C."/>
            <person name="Birren B."/>
        </authorList>
    </citation>
    <scope>NUCLEOTIDE SEQUENCE [LARGE SCALE GENOMIC DNA]</scope>
    <source>
        <strain evidence="2 3">North Korean</strain>
    </source>
</reference>
<dbReference type="EMBL" id="KQ235299">
    <property type="protein sequence ID" value="KNA00928.1"/>
    <property type="molecule type" value="Genomic_DNA"/>
</dbReference>